<dbReference type="RefSeq" id="WP_013181149.1">
    <property type="nucleotide sequence ID" value="NC_014225.1"/>
</dbReference>
<feature type="domain" description="Spore protein YkvP/CgeB glycosyl transferase-like" evidence="1">
    <location>
        <begin position="232"/>
        <end position="379"/>
    </location>
</feature>
<evidence type="ECO:0000313" key="2">
    <source>
        <dbReference type="EMBL" id="ADI37421.1"/>
    </source>
</evidence>
<organism evidence="2 3">
    <name type="scientific">Waddlia chondrophila (strain ATCC VR-1470 / WSU 86-1044)</name>
    <dbReference type="NCBI Taxonomy" id="716544"/>
    <lineage>
        <taxon>Bacteria</taxon>
        <taxon>Pseudomonadati</taxon>
        <taxon>Chlamydiota</taxon>
        <taxon>Chlamydiia</taxon>
        <taxon>Parachlamydiales</taxon>
        <taxon>Waddliaceae</taxon>
        <taxon>Waddlia</taxon>
    </lineage>
</organism>
<dbReference type="EMBL" id="CP001928">
    <property type="protein sequence ID" value="ADI37421.1"/>
    <property type="molecule type" value="Genomic_DNA"/>
</dbReference>
<dbReference type="eggNOG" id="COG4641">
    <property type="taxonomic scope" value="Bacteria"/>
</dbReference>
<dbReference type="InterPro" id="IPR055259">
    <property type="entry name" value="YkvP/CgeB_Glyco_trans-like"/>
</dbReference>
<protein>
    <recommendedName>
        <fullName evidence="1">Spore protein YkvP/CgeB glycosyl transferase-like domain-containing protein</fullName>
    </recommendedName>
</protein>
<dbReference type="Gene3D" id="3.40.50.2000">
    <property type="entry name" value="Glycogen Phosphorylase B"/>
    <property type="match status" value="1"/>
</dbReference>
<accession>D6YTG0</accession>
<dbReference type="HOGENOM" id="CLU_037740_1_0_0"/>
<proteinExistence type="predicted"/>
<sequence length="394" mass="44947">MINRIDIFMPPVSQYGVLPYLTNELHQAFVRQGVVCKLLVAERNNPEPFLESIFRDPPDCTFSINGLLPDEAGQFFCDMIKIPHVACLTEGFTEFSVLAHNKLNVITCPDAFGCHYFQGLGCSQSIFMPQGVSRELKPDLLLSKKYEVLFVGSCIDYEYIREEWKKKYPKVIYHALENAQEIALSDYSTNYIEALVQALNAASQKEELDTNSFNMLEIIQELELFIKGRDRVELIRSIKNAPVTLFGGAIGIKGWDHYLKDRKNVNIHSPIPFESALEAMKMSKIVLNSSPASKNGAHERIFSALGAESFLLTSQNTFMDHHFVNGQDLAYYIHGEWSDVDEIVSFYLENYQEREAVAKNGREKAMQQHTWDHRVQELLKQLPPLIEKARASLK</sequence>
<dbReference type="KEGG" id="wch:wcw_0044"/>
<keyword evidence="3" id="KW-1185">Reference proteome</keyword>
<dbReference type="OrthoDB" id="5756516at2"/>
<gene>
    <name evidence="2" type="ordered locus">wcw_0044</name>
</gene>
<dbReference type="Proteomes" id="UP000001505">
    <property type="component" value="Chromosome"/>
</dbReference>
<dbReference type="AlphaFoldDB" id="D6YTG0"/>
<name>D6YTG0_WADCW</name>
<reference evidence="2 3" key="1">
    <citation type="journal article" date="2010" name="PLoS ONE">
        <title>The Waddlia genome: a window into chlamydial biology.</title>
        <authorList>
            <person name="Bertelli C."/>
            <person name="Collyn F."/>
            <person name="Croxatto A."/>
            <person name="Ruckert C."/>
            <person name="Polkinghorne A."/>
            <person name="Kebbi-Beghdadi C."/>
            <person name="Goesmann A."/>
            <person name="Vaughan L."/>
            <person name="Greub G."/>
        </authorList>
    </citation>
    <scope>NUCLEOTIDE SEQUENCE [LARGE SCALE GENOMIC DNA]</scope>
    <source>
        <strain evidence="3">ATCC VR-1470 / WSU 86-1044</strain>
    </source>
</reference>
<dbReference type="Pfam" id="PF13524">
    <property type="entry name" value="Glyco_trans_1_2"/>
    <property type="match status" value="1"/>
</dbReference>
<dbReference type="STRING" id="716544.wcw_0044"/>
<evidence type="ECO:0000259" key="1">
    <source>
        <dbReference type="Pfam" id="PF13524"/>
    </source>
</evidence>
<evidence type="ECO:0000313" key="3">
    <source>
        <dbReference type="Proteomes" id="UP000001505"/>
    </source>
</evidence>